<keyword evidence="8" id="KW-1185">Reference proteome</keyword>
<evidence type="ECO:0000256" key="3">
    <source>
        <dbReference type="ARBA" id="ARBA00023054"/>
    </source>
</evidence>
<gene>
    <name evidence="7" type="ORF">SK128_000206</name>
</gene>
<dbReference type="AlphaFoldDB" id="A0AAN9AF22"/>
<dbReference type="PANTHER" id="PTHR18962">
    <property type="entry name" value="COILED-COIL DOMAIN-CONTAINING PROTEIN 39"/>
    <property type="match status" value="1"/>
</dbReference>
<dbReference type="InterPro" id="IPR033290">
    <property type="entry name" value="CCDC39"/>
</dbReference>
<evidence type="ECO:0000256" key="6">
    <source>
        <dbReference type="SAM" id="MobiDB-lite"/>
    </source>
</evidence>
<evidence type="ECO:0000256" key="2">
    <source>
        <dbReference type="ARBA" id="ARBA00016725"/>
    </source>
</evidence>
<dbReference type="GO" id="GO:0036159">
    <property type="term" value="P:inner dynein arm assembly"/>
    <property type="evidence" value="ECO:0007669"/>
    <property type="project" value="InterPro"/>
</dbReference>
<dbReference type="GO" id="GO:0060285">
    <property type="term" value="P:cilium-dependent cell motility"/>
    <property type="evidence" value="ECO:0007669"/>
    <property type="project" value="TreeGrafter"/>
</dbReference>
<evidence type="ECO:0000256" key="5">
    <source>
        <dbReference type="SAM" id="Coils"/>
    </source>
</evidence>
<keyword evidence="3 5" id="KW-0175">Coiled coil</keyword>
<feature type="region of interest" description="Disordered" evidence="6">
    <location>
        <begin position="963"/>
        <end position="982"/>
    </location>
</feature>
<feature type="compositionally biased region" description="Basic residues" evidence="6">
    <location>
        <begin position="967"/>
        <end position="982"/>
    </location>
</feature>
<comment type="similarity">
    <text evidence="1">Belongs to the CCDC39 family.</text>
</comment>
<dbReference type="PANTHER" id="PTHR18962:SF0">
    <property type="entry name" value="COILED-COIL DOMAIN-CONTAINING PROTEIN 39"/>
    <property type="match status" value="1"/>
</dbReference>
<comment type="function">
    <text evidence="4">Required for assembly of dynein regulatory complex (DRC) and inner dynein arm (IDA) complexes, which are responsible for ciliary beat regulation, thereby playing a central role in motility in cilia and flagella. Probably acts together with CCDC40 to form a molecular ruler that determines the 96 nanometer (nm) repeat length and arrangements of components in cilia and flagella. Not required for outer dynein arm complexes assembly.</text>
</comment>
<feature type="coiled-coil region" evidence="5">
    <location>
        <begin position="621"/>
        <end position="774"/>
    </location>
</feature>
<feature type="compositionally biased region" description="Low complexity" evidence="6">
    <location>
        <begin position="883"/>
        <end position="902"/>
    </location>
</feature>
<dbReference type="Pfam" id="PF24161">
    <property type="entry name" value="CCDC39"/>
    <property type="match status" value="1"/>
</dbReference>
<feature type="coiled-coil region" evidence="5">
    <location>
        <begin position="450"/>
        <end position="532"/>
    </location>
</feature>
<dbReference type="EMBL" id="JAXCGZ010004003">
    <property type="protein sequence ID" value="KAK7082477.1"/>
    <property type="molecule type" value="Genomic_DNA"/>
</dbReference>
<reference evidence="7 8" key="1">
    <citation type="submission" date="2023-11" db="EMBL/GenBank/DDBJ databases">
        <title>Halocaridina rubra genome assembly.</title>
        <authorList>
            <person name="Smith C."/>
        </authorList>
    </citation>
    <scope>NUCLEOTIDE SEQUENCE [LARGE SCALE GENOMIC DNA]</scope>
    <source>
        <strain evidence="7">EP-1</strain>
        <tissue evidence="7">Whole</tissue>
    </source>
</reference>
<name>A0AAN9AF22_HALRR</name>
<evidence type="ECO:0000313" key="8">
    <source>
        <dbReference type="Proteomes" id="UP001381693"/>
    </source>
</evidence>
<accession>A0AAN9AF22</accession>
<dbReference type="GO" id="GO:0005576">
    <property type="term" value="C:extracellular region"/>
    <property type="evidence" value="ECO:0007669"/>
    <property type="project" value="GOC"/>
</dbReference>
<organism evidence="7 8">
    <name type="scientific">Halocaridina rubra</name>
    <name type="common">Hawaiian red shrimp</name>
    <dbReference type="NCBI Taxonomy" id="373956"/>
    <lineage>
        <taxon>Eukaryota</taxon>
        <taxon>Metazoa</taxon>
        <taxon>Ecdysozoa</taxon>
        <taxon>Arthropoda</taxon>
        <taxon>Crustacea</taxon>
        <taxon>Multicrustacea</taxon>
        <taxon>Malacostraca</taxon>
        <taxon>Eumalacostraca</taxon>
        <taxon>Eucarida</taxon>
        <taxon>Decapoda</taxon>
        <taxon>Pleocyemata</taxon>
        <taxon>Caridea</taxon>
        <taxon>Atyoidea</taxon>
        <taxon>Atyidae</taxon>
        <taxon>Halocaridina</taxon>
    </lineage>
</organism>
<proteinExistence type="inferred from homology"/>
<evidence type="ECO:0000256" key="4">
    <source>
        <dbReference type="ARBA" id="ARBA00045182"/>
    </source>
</evidence>
<evidence type="ECO:0000313" key="7">
    <source>
        <dbReference type="EMBL" id="KAK7082477.1"/>
    </source>
</evidence>
<dbReference type="GO" id="GO:0060287">
    <property type="term" value="P:epithelial cilium movement involved in determination of left/right asymmetry"/>
    <property type="evidence" value="ECO:0007669"/>
    <property type="project" value="TreeGrafter"/>
</dbReference>
<dbReference type="GO" id="GO:0005930">
    <property type="term" value="C:axoneme"/>
    <property type="evidence" value="ECO:0007669"/>
    <property type="project" value="InterPro"/>
</dbReference>
<sequence length="982" mass="111974">MEAALDKALANPGMGLLLLDGENRGLAEDVERLRQEVAAIQETYNREEISHKKNSHNVTDMSQRLDNLQHLVLAHQKDIDIESQNEKASVSEKEAHLRHCRLKQNEHSNTLEISEHLQLCLTQSQREYEDLQKNIFGDSSLLKELLDHLSDADNDNLLLLQYSAEDASKIKNLSVELERTSGEIAAAEAELSMRQSEAGAARTVLEQLGNAFLQAAAQRDHLLSQWEETLNHIYQVSNTHTQIIEDSIATRQKLEMVMKDVQQENEIHKQVKNSHGEILSSLHKVEDEEVWLNTQIKLTQDTKEQIQSQLWMLQNAYTRLKKDIENQQKQLLEKRSYCGEKEAQVASMEQQCIKADQKLTLNSELVCSVEESVLSLQAMLKEGESLLRGLLMQKERVMDAEQHHLRAVNAQKEQEATAKSELNALLAAKTRNMNYIKELHGRGLKQKEVLHDLEGHLQQLRKRLHDLTHDANNNVEDADQQKQLEFLQLRLQETSSTIRLLTKQLTLLKNARTREQTNVTMLEKDAKKLEGEATAIKMSCDCAQRESSKMREKREELMVDVSLTQLHLQRRMSLLQAVKSNAFRLSTDKSDMEKMVNEQITGVKMRISETEYITRGLDAEMHRLSLQMHEVNTRVAQLQDKYKKLKASIDNLEGEDEVSTTQLFLKVASERAGLQETGDMLDLEIRRAEEEVEALQQMVGLLSIEGQQYRSQLHQILYYSEEEKDRVLLEENLSALEEDIADWRVKFDQIQKELQSEQNKLHEVELQVHAVEELLREKNIHMTAVSRETENQITKTFHAGQAVTNLQHRTRTRLLQQNDVELRLAQERLRVVNSLLGDAANSHPEASEAVVIYCQQVNVPPPDIVKLTKKPSFDSRSSIGTLESSQSNDSSRPRSMSSGEGSLKNRSRHSSVGSIHSEDSGRSGSPPRPGKRSQGTSDGSMPLPSHKNKHGIIVMTPAFPTTEVKRSHFHGKKLPKRPTHHI</sequence>
<feature type="region of interest" description="Disordered" evidence="6">
    <location>
        <begin position="863"/>
        <end position="950"/>
    </location>
</feature>
<comment type="caution">
    <text evidence="7">The sequence shown here is derived from an EMBL/GenBank/DDBJ whole genome shotgun (WGS) entry which is preliminary data.</text>
</comment>
<feature type="coiled-coil region" evidence="5">
    <location>
        <begin position="244"/>
        <end position="271"/>
    </location>
</feature>
<dbReference type="Proteomes" id="UP001381693">
    <property type="component" value="Unassembled WGS sequence"/>
</dbReference>
<evidence type="ECO:0000256" key="1">
    <source>
        <dbReference type="ARBA" id="ARBA00005805"/>
    </source>
</evidence>
<feature type="coiled-coil region" evidence="5">
    <location>
        <begin position="16"/>
        <end position="50"/>
    </location>
</feature>
<protein>
    <recommendedName>
        <fullName evidence="2">Coiled-coil domain-containing protein 39</fullName>
    </recommendedName>
</protein>